<keyword evidence="4 10" id="KW-0812">Transmembrane</keyword>
<dbReference type="InterPro" id="IPR036942">
    <property type="entry name" value="Beta-barrel_TonB_sf"/>
</dbReference>
<dbReference type="Gene3D" id="2.170.130.10">
    <property type="entry name" value="TonB-dependent receptor, plug domain"/>
    <property type="match status" value="1"/>
</dbReference>
<keyword evidence="5" id="KW-0732">Signal</keyword>
<dbReference type="PANTHER" id="PTHR30069:SF53">
    <property type="entry name" value="COLICIN I RECEPTOR-RELATED"/>
    <property type="match status" value="1"/>
</dbReference>
<evidence type="ECO:0000256" key="5">
    <source>
        <dbReference type="ARBA" id="ARBA00022729"/>
    </source>
</evidence>
<evidence type="ECO:0000256" key="9">
    <source>
        <dbReference type="ARBA" id="ARBA00023237"/>
    </source>
</evidence>
<keyword evidence="3 10" id="KW-1134">Transmembrane beta strand</keyword>
<evidence type="ECO:0000256" key="2">
    <source>
        <dbReference type="ARBA" id="ARBA00022448"/>
    </source>
</evidence>
<dbReference type="Pfam" id="PF07715">
    <property type="entry name" value="Plug"/>
    <property type="match status" value="1"/>
</dbReference>
<evidence type="ECO:0000256" key="3">
    <source>
        <dbReference type="ARBA" id="ARBA00022452"/>
    </source>
</evidence>
<evidence type="ECO:0000256" key="11">
    <source>
        <dbReference type="PROSITE-ProRule" id="PRU10144"/>
    </source>
</evidence>
<comment type="caution">
    <text evidence="15">The sequence shown here is derived from an EMBL/GenBank/DDBJ whole genome shotgun (WGS) entry which is preliminary data.</text>
</comment>
<keyword evidence="2 10" id="KW-0813">Transport</keyword>
<dbReference type="RefSeq" id="WP_303548028.1">
    <property type="nucleotide sequence ID" value="NZ_JAUOPG010000001.1"/>
</dbReference>
<accession>A0AAW7XCY2</accession>
<evidence type="ECO:0000256" key="4">
    <source>
        <dbReference type="ARBA" id="ARBA00022692"/>
    </source>
</evidence>
<evidence type="ECO:0000313" key="15">
    <source>
        <dbReference type="EMBL" id="MDO6452042.1"/>
    </source>
</evidence>
<feature type="short sequence motif" description="TonB C-terminal box" evidence="11">
    <location>
        <begin position="642"/>
        <end position="659"/>
    </location>
</feature>
<evidence type="ECO:0000256" key="1">
    <source>
        <dbReference type="ARBA" id="ARBA00004571"/>
    </source>
</evidence>
<organism evidence="15 16">
    <name type="scientific">Neptunomonas phycophila</name>
    <dbReference type="NCBI Taxonomy" id="1572645"/>
    <lineage>
        <taxon>Bacteria</taxon>
        <taxon>Pseudomonadati</taxon>
        <taxon>Pseudomonadota</taxon>
        <taxon>Gammaproteobacteria</taxon>
        <taxon>Oceanospirillales</taxon>
        <taxon>Oceanospirillaceae</taxon>
        <taxon>Neptunomonas</taxon>
    </lineage>
</organism>
<dbReference type="PROSITE" id="PS52016">
    <property type="entry name" value="TONB_DEPENDENT_REC_3"/>
    <property type="match status" value="1"/>
</dbReference>
<keyword evidence="6" id="KW-0406">Ion transport</keyword>
<dbReference type="EMBL" id="JAUOPG010000001">
    <property type="protein sequence ID" value="MDO6452042.1"/>
    <property type="molecule type" value="Genomic_DNA"/>
</dbReference>
<name>A0AAW7XCY2_9GAMM</name>
<dbReference type="AlphaFoldDB" id="A0AAW7XCY2"/>
<evidence type="ECO:0000256" key="6">
    <source>
        <dbReference type="ARBA" id="ARBA00023065"/>
    </source>
</evidence>
<dbReference type="NCBIfam" id="NF010010">
    <property type="entry name" value="PRK13483.1"/>
    <property type="match status" value="1"/>
</dbReference>
<dbReference type="GO" id="GO:0044718">
    <property type="term" value="P:siderophore transmembrane transport"/>
    <property type="evidence" value="ECO:0007669"/>
    <property type="project" value="TreeGrafter"/>
</dbReference>
<keyword evidence="7 12" id="KW-0798">TonB box</keyword>
<dbReference type="InterPro" id="IPR010917">
    <property type="entry name" value="TonB_rcpt_CS"/>
</dbReference>
<dbReference type="InterPro" id="IPR037066">
    <property type="entry name" value="Plug_dom_sf"/>
</dbReference>
<dbReference type="InterPro" id="IPR000531">
    <property type="entry name" value="Beta-barrel_TonB"/>
</dbReference>
<evidence type="ECO:0000259" key="14">
    <source>
        <dbReference type="Pfam" id="PF07715"/>
    </source>
</evidence>
<comment type="subcellular location">
    <subcellularLocation>
        <location evidence="1 10">Cell outer membrane</location>
        <topology evidence="1 10">Multi-pass membrane protein</topology>
    </subcellularLocation>
</comment>
<dbReference type="Pfam" id="PF00593">
    <property type="entry name" value="TonB_dep_Rec_b-barrel"/>
    <property type="match status" value="1"/>
</dbReference>
<keyword evidence="9 10" id="KW-0998">Cell outer membrane</keyword>
<evidence type="ECO:0000256" key="8">
    <source>
        <dbReference type="ARBA" id="ARBA00023136"/>
    </source>
</evidence>
<dbReference type="SUPFAM" id="SSF56935">
    <property type="entry name" value="Porins"/>
    <property type="match status" value="1"/>
</dbReference>
<dbReference type="Proteomes" id="UP001169862">
    <property type="component" value="Unassembled WGS sequence"/>
</dbReference>
<dbReference type="InterPro" id="IPR012910">
    <property type="entry name" value="Plug_dom"/>
</dbReference>
<evidence type="ECO:0000256" key="12">
    <source>
        <dbReference type="RuleBase" id="RU003357"/>
    </source>
</evidence>
<dbReference type="PANTHER" id="PTHR30069">
    <property type="entry name" value="TONB-DEPENDENT OUTER MEMBRANE RECEPTOR"/>
    <property type="match status" value="1"/>
</dbReference>
<reference evidence="15" key="1">
    <citation type="submission" date="2023-07" db="EMBL/GenBank/DDBJ databases">
        <title>Genome content predicts the carbon catabolic preferences of heterotrophic bacteria.</title>
        <authorList>
            <person name="Gralka M."/>
        </authorList>
    </citation>
    <scope>NUCLEOTIDE SEQUENCE</scope>
    <source>
        <strain evidence="15">I2M16</strain>
    </source>
</reference>
<evidence type="ECO:0000256" key="7">
    <source>
        <dbReference type="ARBA" id="ARBA00023077"/>
    </source>
</evidence>
<evidence type="ECO:0000313" key="16">
    <source>
        <dbReference type="Proteomes" id="UP001169862"/>
    </source>
</evidence>
<evidence type="ECO:0000256" key="10">
    <source>
        <dbReference type="PROSITE-ProRule" id="PRU01360"/>
    </source>
</evidence>
<dbReference type="CDD" id="cd01347">
    <property type="entry name" value="ligand_gated_channel"/>
    <property type="match status" value="1"/>
</dbReference>
<comment type="similarity">
    <text evidence="10 12">Belongs to the TonB-dependent receptor family.</text>
</comment>
<keyword evidence="8 10" id="KW-0472">Membrane</keyword>
<dbReference type="PROSITE" id="PS01156">
    <property type="entry name" value="TONB_DEPENDENT_REC_2"/>
    <property type="match status" value="1"/>
</dbReference>
<dbReference type="Gene3D" id="2.40.170.20">
    <property type="entry name" value="TonB-dependent receptor, beta-barrel domain"/>
    <property type="match status" value="1"/>
</dbReference>
<dbReference type="GO" id="GO:0009279">
    <property type="term" value="C:cell outer membrane"/>
    <property type="evidence" value="ECO:0007669"/>
    <property type="project" value="UniProtKB-SubCell"/>
</dbReference>
<sequence>MSIATGVEYKHKRTGIFLGISMAIASSVAIAEDATNLDQLVVTATGYEQQAASAPASISVISRDDIESKSYTDLTDALRNVPGVIVTGGGAGDGGVDISLRGMPANYTLILVDGKRVASRESRPNGNAGYETDWLPPLDAIERIEVVKGPMSTLYGSDAIGGVINIITRKTQTEWAGSIQQEMTFQTHDDSGNYHQTSFNVTGPLMQDTLGLQLYGRNYSRKEDNILNGYEDKDLNSLTAKLTFTPTADHDFTVEAGRTNQHRVSLMGRTAASEGCRGGCTDSDTKTTQEHAALSHTGRWELGTTDTFVQREKTTNKGRDISITNTSAKSTLVVPLNTQTLSLGVNYEHAELNDQNSNQISDRTQIETTQWAIFAEDEWYATDELSITGGARLDHNENYGSHVSPRIYAVWQMTPDLILKGGISGGFRSPSLREVTADWGQTSRGGDVYGNPDLKPETSVSKEVSLNYSGANQLNASITIFHNEFKDKITRVACPSTICTDGPNSFGSDPTYRINVDEAITRGVEASVSRALTRTINANASYTYTYSEQKTGEYKGEPLTQLPKHLFSAGVDWQNSDKLNSWARITYRGKESQPNTGPSTSAIVAPSSTMVDTGLAYQLTPAFTLKAGVYNLFNEEIIYDEYGYVADGRRYTFALNYSF</sequence>
<feature type="domain" description="TonB-dependent receptor plug" evidence="14">
    <location>
        <begin position="52"/>
        <end position="163"/>
    </location>
</feature>
<evidence type="ECO:0000259" key="13">
    <source>
        <dbReference type="Pfam" id="PF00593"/>
    </source>
</evidence>
<protein>
    <submittedName>
        <fullName evidence="15">Ligand-gated channel protein</fullName>
    </submittedName>
</protein>
<dbReference type="InterPro" id="IPR039426">
    <property type="entry name" value="TonB-dep_rcpt-like"/>
</dbReference>
<feature type="domain" description="TonB-dependent receptor-like beta-barrel" evidence="13">
    <location>
        <begin position="190"/>
        <end position="632"/>
    </location>
</feature>
<proteinExistence type="inferred from homology"/>
<gene>
    <name evidence="15" type="ORF">Q4490_00565</name>
</gene>
<dbReference type="GO" id="GO:0015344">
    <property type="term" value="F:siderophore uptake transmembrane transporter activity"/>
    <property type="evidence" value="ECO:0007669"/>
    <property type="project" value="TreeGrafter"/>
</dbReference>